<feature type="compositionally biased region" description="Basic and acidic residues" evidence="1">
    <location>
        <begin position="1"/>
        <end position="12"/>
    </location>
</feature>
<proteinExistence type="predicted"/>
<accession>A0A6J4MRB2</accession>
<name>A0A6J4MRB2_9BACT</name>
<gene>
    <name evidence="2" type="ORF">AVDCRST_MAG89-4152</name>
</gene>
<organism evidence="2">
    <name type="scientific">uncultured Gemmatimonadota bacterium</name>
    <dbReference type="NCBI Taxonomy" id="203437"/>
    <lineage>
        <taxon>Bacteria</taxon>
        <taxon>Pseudomonadati</taxon>
        <taxon>Gemmatimonadota</taxon>
        <taxon>environmental samples</taxon>
    </lineage>
</organism>
<feature type="compositionally biased region" description="Pro residues" evidence="1">
    <location>
        <begin position="156"/>
        <end position="169"/>
    </location>
</feature>
<feature type="region of interest" description="Disordered" evidence="1">
    <location>
        <begin position="1"/>
        <end position="169"/>
    </location>
</feature>
<evidence type="ECO:0000256" key="1">
    <source>
        <dbReference type="SAM" id="MobiDB-lite"/>
    </source>
</evidence>
<protein>
    <submittedName>
        <fullName evidence="2">Uncharacterized protein</fullName>
    </submittedName>
</protein>
<feature type="non-terminal residue" evidence="2">
    <location>
        <position position="1"/>
    </location>
</feature>
<feature type="compositionally biased region" description="Low complexity" evidence="1">
    <location>
        <begin position="141"/>
        <end position="155"/>
    </location>
</feature>
<feature type="non-terminal residue" evidence="2">
    <location>
        <position position="169"/>
    </location>
</feature>
<evidence type="ECO:0000313" key="2">
    <source>
        <dbReference type="EMBL" id="CAA9366628.1"/>
    </source>
</evidence>
<feature type="compositionally biased region" description="Basic residues" evidence="1">
    <location>
        <begin position="59"/>
        <end position="68"/>
    </location>
</feature>
<dbReference type="AlphaFoldDB" id="A0A6J4MRB2"/>
<reference evidence="2" key="1">
    <citation type="submission" date="2020-02" db="EMBL/GenBank/DDBJ databases">
        <authorList>
            <person name="Meier V. D."/>
        </authorList>
    </citation>
    <scope>NUCLEOTIDE SEQUENCE</scope>
    <source>
        <strain evidence="2">AVDCRST_MAG89</strain>
    </source>
</reference>
<dbReference type="EMBL" id="CADCTV010000869">
    <property type="protein sequence ID" value="CAA9366628.1"/>
    <property type="molecule type" value="Genomic_DNA"/>
</dbReference>
<sequence>DRRSPVPDDAHPGRARPGAGGAPRRVRLRQEHLRGPPLRRHRDRLVRPLPRAGGGRRERPVRHGRRLRNPAPPRGEAACARAPDRGGRHQRQPRRAPPAAGPGAALPRPRRRHRPGPAGGGVPAAQRGPRRPPRPRRGHPAPDALPARIRGLPFPRRLPPRPPPALGRL</sequence>
<feature type="compositionally biased region" description="Basic residues" evidence="1">
    <location>
        <begin position="128"/>
        <end position="139"/>
    </location>
</feature>